<feature type="transmembrane region" description="Helical" evidence="10">
    <location>
        <begin position="158"/>
        <end position="178"/>
    </location>
</feature>
<evidence type="ECO:0000256" key="5">
    <source>
        <dbReference type="ARBA" id="ARBA00023040"/>
    </source>
</evidence>
<dbReference type="Proteomes" id="UP000275408">
    <property type="component" value="Unassembled WGS sequence"/>
</dbReference>
<dbReference type="OrthoDB" id="9894375at2759"/>
<evidence type="ECO:0000256" key="9">
    <source>
        <dbReference type="ARBA" id="ARBA00023224"/>
    </source>
</evidence>
<feature type="transmembrane region" description="Helical" evidence="10">
    <location>
        <begin position="184"/>
        <end position="207"/>
    </location>
</feature>
<evidence type="ECO:0000256" key="7">
    <source>
        <dbReference type="ARBA" id="ARBA00023170"/>
    </source>
</evidence>
<keyword evidence="8" id="KW-0325">Glycoprotein</keyword>
<feature type="transmembrane region" description="Helical" evidence="10">
    <location>
        <begin position="74"/>
        <end position="100"/>
    </location>
</feature>
<dbReference type="InterPro" id="IPR000276">
    <property type="entry name" value="GPCR_Rhodpsn"/>
</dbReference>
<dbReference type="SUPFAM" id="SSF81321">
    <property type="entry name" value="Family A G protein-coupled receptor-like"/>
    <property type="match status" value="1"/>
</dbReference>
<dbReference type="STRING" id="46731.A0A3M6UAV9"/>
<protein>
    <recommendedName>
        <fullName evidence="11">G-protein coupled receptors family 1 profile domain-containing protein</fullName>
    </recommendedName>
</protein>
<dbReference type="EMBL" id="RCHS01001930">
    <property type="protein sequence ID" value="RMX50618.1"/>
    <property type="molecule type" value="Genomic_DNA"/>
</dbReference>
<keyword evidence="5" id="KW-0297">G-protein coupled receptor</keyword>
<dbReference type="GO" id="GO:0005886">
    <property type="term" value="C:plasma membrane"/>
    <property type="evidence" value="ECO:0007669"/>
    <property type="project" value="UniProtKB-SubCell"/>
</dbReference>
<proteinExistence type="predicted"/>
<dbReference type="Pfam" id="PF00001">
    <property type="entry name" value="7tm_1"/>
    <property type="match status" value="2"/>
</dbReference>
<dbReference type="GO" id="GO:0004930">
    <property type="term" value="F:G protein-coupled receptor activity"/>
    <property type="evidence" value="ECO:0007669"/>
    <property type="project" value="UniProtKB-KW"/>
</dbReference>
<dbReference type="InterPro" id="IPR017452">
    <property type="entry name" value="GPCR_Rhodpsn_7TM"/>
</dbReference>
<name>A0A3M6UAV9_POCDA</name>
<evidence type="ECO:0000313" key="12">
    <source>
        <dbReference type="EMBL" id="RMX50618.1"/>
    </source>
</evidence>
<sequence>MQNATMSSPSVEAQTIKIQCYHLEEEWSHTRETFITNVILILVNLLTSVTSTAGNILVIMAVKRTRSLRTPSNTLLCSLALSDLLVGAIVQPMYALQMIFEIRRNSDGFCIAKITTTGSLAWVCAGVSFLVISAISVERLLAIKLHLRYKALVTIPRVLTVVMFFWVLCTALIMARLLGAPYNILVLTIFVMDVNSIAIVIFAYSSIYHQVRKLQNKTRDQRHLAPPGINIHSFKRSAVTMLYVIVLFLACYIPFITTLVVRLLEGGSLWLNIIYKITASIVYINSSLNPFVYCFRSKEVRTAIFKLLGRKYTLDKNGDVIPVSKYGTQNLKTYAVKNLTIFPSGYFQHSLNQLSNLPETQV</sequence>
<dbReference type="PROSITE" id="PS50262">
    <property type="entry name" value="G_PROTEIN_RECEP_F1_2"/>
    <property type="match status" value="1"/>
</dbReference>
<evidence type="ECO:0000256" key="10">
    <source>
        <dbReference type="SAM" id="Phobius"/>
    </source>
</evidence>
<keyword evidence="6 10" id="KW-0472">Membrane</keyword>
<keyword evidence="2" id="KW-1003">Cell membrane</keyword>
<evidence type="ECO:0000256" key="6">
    <source>
        <dbReference type="ARBA" id="ARBA00023136"/>
    </source>
</evidence>
<organism evidence="12 13">
    <name type="scientific">Pocillopora damicornis</name>
    <name type="common">Cauliflower coral</name>
    <name type="synonym">Millepora damicornis</name>
    <dbReference type="NCBI Taxonomy" id="46731"/>
    <lineage>
        <taxon>Eukaryota</taxon>
        <taxon>Metazoa</taxon>
        <taxon>Cnidaria</taxon>
        <taxon>Anthozoa</taxon>
        <taxon>Hexacorallia</taxon>
        <taxon>Scleractinia</taxon>
        <taxon>Astrocoeniina</taxon>
        <taxon>Pocilloporidae</taxon>
        <taxon>Pocillopora</taxon>
    </lineage>
</organism>
<dbReference type="PRINTS" id="PR00237">
    <property type="entry name" value="GPCRRHODOPSN"/>
</dbReference>
<evidence type="ECO:0000313" key="13">
    <source>
        <dbReference type="Proteomes" id="UP000275408"/>
    </source>
</evidence>
<feature type="transmembrane region" description="Helical" evidence="10">
    <location>
        <begin position="120"/>
        <end position="137"/>
    </location>
</feature>
<reference evidence="12 13" key="1">
    <citation type="journal article" date="2018" name="Sci. Rep.">
        <title>Comparative analysis of the Pocillopora damicornis genome highlights role of immune system in coral evolution.</title>
        <authorList>
            <person name="Cunning R."/>
            <person name="Bay R.A."/>
            <person name="Gillette P."/>
            <person name="Baker A.C."/>
            <person name="Traylor-Knowles N."/>
        </authorList>
    </citation>
    <scope>NUCLEOTIDE SEQUENCE [LARGE SCALE GENOMIC DNA]</scope>
    <source>
        <strain evidence="12">RSMAS</strain>
        <tissue evidence="12">Whole animal</tissue>
    </source>
</reference>
<feature type="transmembrane region" description="Helical" evidence="10">
    <location>
        <begin position="34"/>
        <end position="62"/>
    </location>
</feature>
<dbReference type="PANTHER" id="PTHR24246">
    <property type="entry name" value="OLFACTORY RECEPTOR AND ADENOSINE RECEPTOR"/>
    <property type="match status" value="1"/>
</dbReference>
<evidence type="ECO:0000256" key="4">
    <source>
        <dbReference type="ARBA" id="ARBA00022989"/>
    </source>
</evidence>
<dbReference type="SMART" id="SM01381">
    <property type="entry name" value="7TM_GPCR_Srsx"/>
    <property type="match status" value="1"/>
</dbReference>
<keyword evidence="13" id="KW-1185">Reference proteome</keyword>
<keyword evidence="3 10" id="KW-0812">Transmembrane</keyword>
<comment type="caution">
    <text evidence="12">The sequence shown here is derived from an EMBL/GenBank/DDBJ whole genome shotgun (WGS) entry which is preliminary data.</text>
</comment>
<dbReference type="PANTHER" id="PTHR24246:SF27">
    <property type="entry name" value="ADENOSINE RECEPTOR, ISOFORM A"/>
    <property type="match status" value="1"/>
</dbReference>
<feature type="transmembrane region" description="Helical" evidence="10">
    <location>
        <begin position="273"/>
        <end position="295"/>
    </location>
</feature>
<evidence type="ECO:0000259" key="11">
    <source>
        <dbReference type="PROSITE" id="PS50262"/>
    </source>
</evidence>
<keyword evidence="7" id="KW-0675">Receptor</keyword>
<keyword evidence="9" id="KW-0807">Transducer</keyword>
<evidence type="ECO:0000256" key="2">
    <source>
        <dbReference type="ARBA" id="ARBA00022475"/>
    </source>
</evidence>
<keyword evidence="4 10" id="KW-1133">Transmembrane helix</keyword>
<accession>A0A3M6UAV9</accession>
<dbReference type="AlphaFoldDB" id="A0A3M6UAV9"/>
<dbReference type="OMA" id="YCFRIRE"/>
<gene>
    <name evidence="12" type="ORF">pdam_00009666</name>
</gene>
<evidence type="ECO:0000256" key="8">
    <source>
        <dbReference type="ARBA" id="ARBA00023180"/>
    </source>
</evidence>
<evidence type="ECO:0000256" key="1">
    <source>
        <dbReference type="ARBA" id="ARBA00004651"/>
    </source>
</evidence>
<feature type="domain" description="G-protein coupled receptors family 1 profile" evidence="11">
    <location>
        <begin position="54"/>
        <end position="293"/>
    </location>
</feature>
<comment type="subcellular location">
    <subcellularLocation>
        <location evidence="1">Cell membrane</location>
        <topology evidence="1">Multi-pass membrane protein</topology>
    </subcellularLocation>
</comment>
<feature type="transmembrane region" description="Helical" evidence="10">
    <location>
        <begin position="241"/>
        <end position="261"/>
    </location>
</feature>
<evidence type="ECO:0000256" key="3">
    <source>
        <dbReference type="ARBA" id="ARBA00022692"/>
    </source>
</evidence>
<dbReference type="Gene3D" id="1.20.1070.10">
    <property type="entry name" value="Rhodopsin 7-helix transmembrane proteins"/>
    <property type="match status" value="1"/>
</dbReference>